<feature type="compositionally biased region" description="Polar residues" evidence="1">
    <location>
        <begin position="97"/>
        <end position="114"/>
    </location>
</feature>
<accession>A0A9P4HTG6</accession>
<feature type="compositionally biased region" description="Basic and acidic residues" evidence="1">
    <location>
        <begin position="677"/>
        <end position="692"/>
    </location>
</feature>
<feature type="compositionally biased region" description="Basic residues" evidence="1">
    <location>
        <begin position="454"/>
        <end position="463"/>
    </location>
</feature>
<dbReference type="Proteomes" id="UP000799776">
    <property type="component" value="Unassembled WGS sequence"/>
</dbReference>
<feature type="compositionally biased region" description="Acidic residues" evidence="1">
    <location>
        <begin position="329"/>
        <end position="371"/>
    </location>
</feature>
<dbReference type="OrthoDB" id="2011769at2759"/>
<feature type="compositionally biased region" description="Basic and acidic residues" evidence="1">
    <location>
        <begin position="541"/>
        <end position="561"/>
    </location>
</feature>
<feature type="compositionally biased region" description="Low complexity" evidence="1">
    <location>
        <begin position="436"/>
        <end position="448"/>
    </location>
</feature>
<sequence>MEDSMSVGEELLAEADEPPDDQQQHTPRPAPSQLCVVDSSKFGKTKPPPCTRKESLLTQALHSGSESMSDDDMEHSIELKRGYSTSTWSSMSIASTADLTSDGGLTSPGTRTNSPSPPPPATIHGLPSLFSRKPSEQTITIHGTDHHVNMDPNIKKPANENAVEAGLGRKRCITFACGKKDPAAKETSSTRPVEQTHAEPPKRQCTIKFACFTKETVTAAPKKPRMSSPPPPTRKLSVPKTSPRSHRGSDSTVRQDSPKTVRKIPSAIRSRKYSADSDIGRREATRFHEFASSEEEIEEWVQESTCHRSRLTVDDTLKVEQGLRKLAEEVEEEALEEDDEDDELDEDEDEDEDDDDEDQDGDGEDDEDEEDSHSIASAEVSDGGFQTDDEEGFAVSDGESDAGSDYAWWAPGRSVGASSSEPPEHIRPVAGHRTLSDSSVGSVESGSVQMFSTRKSKSGKKTRKAVDIRPRTPDLPDSTDFVCGTLDEDRPLEEAYITCMEQRRAARHKAIPQDIDPTFPTSDPELEEDEDDEPENLVDESDQHMLIHGQLDHIDETEGRGRRQASKRSPIPSPKRLRSPPPPTKRVPSHRSPPPRRQHGQSPRRLRSPPPTGRLRSPPAPHQGQSMASKHPVSNVQFLGVTQRPPLTHASSLPRPSVVFGQNRAYEEDEDDVPPEVFKRGPMDIKAGTELKRQRRKEKLYQKHCRKAASKEKERRPACSKGKGAERMKEIGMGLAAYKGKKAEPVIVFSY</sequence>
<feature type="region of interest" description="Disordered" evidence="1">
    <location>
        <begin position="503"/>
        <end position="725"/>
    </location>
</feature>
<evidence type="ECO:0000313" key="3">
    <source>
        <dbReference type="Proteomes" id="UP000799776"/>
    </source>
</evidence>
<name>A0A9P4HTG6_9PEZI</name>
<feature type="compositionally biased region" description="Basic and acidic residues" evidence="1">
    <location>
        <begin position="709"/>
        <end position="725"/>
    </location>
</feature>
<dbReference type="AlphaFoldDB" id="A0A9P4HTG6"/>
<feature type="compositionally biased region" description="Basic residues" evidence="1">
    <location>
        <begin position="587"/>
        <end position="607"/>
    </location>
</feature>
<feature type="compositionally biased region" description="Acidic residues" evidence="1">
    <location>
        <begin position="11"/>
        <end position="20"/>
    </location>
</feature>
<protein>
    <submittedName>
        <fullName evidence="2">Uncharacterized protein</fullName>
    </submittedName>
</protein>
<feature type="compositionally biased region" description="Acidic residues" evidence="1">
    <location>
        <begin position="524"/>
        <end position="540"/>
    </location>
</feature>
<feature type="compositionally biased region" description="Low complexity" evidence="1">
    <location>
        <begin position="84"/>
        <end position="96"/>
    </location>
</feature>
<feature type="compositionally biased region" description="Polar residues" evidence="1">
    <location>
        <begin position="623"/>
        <end position="637"/>
    </location>
</feature>
<feature type="compositionally biased region" description="Acidic residues" evidence="1">
    <location>
        <begin position="387"/>
        <end position="402"/>
    </location>
</feature>
<proteinExistence type="predicted"/>
<feature type="compositionally biased region" description="Basic residues" evidence="1">
    <location>
        <begin position="693"/>
        <end position="708"/>
    </location>
</feature>
<keyword evidence="3" id="KW-1185">Reference proteome</keyword>
<comment type="caution">
    <text evidence="2">The sequence shown here is derived from an EMBL/GenBank/DDBJ whole genome shotgun (WGS) entry which is preliminary data.</text>
</comment>
<feature type="region of interest" description="Disordered" evidence="1">
    <location>
        <begin position="323"/>
        <end position="483"/>
    </location>
</feature>
<dbReference type="EMBL" id="ML978719">
    <property type="protein sequence ID" value="KAF2087700.1"/>
    <property type="molecule type" value="Genomic_DNA"/>
</dbReference>
<organism evidence="2 3">
    <name type="scientific">Saccharata proteae CBS 121410</name>
    <dbReference type="NCBI Taxonomy" id="1314787"/>
    <lineage>
        <taxon>Eukaryota</taxon>
        <taxon>Fungi</taxon>
        <taxon>Dikarya</taxon>
        <taxon>Ascomycota</taxon>
        <taxon>Pezizomycotina</taxon>
        <taxon>Dothideomycetes</taxon>
        <taxon>Dothideomycetes incertae sedis</taxon>
        <taxon>Botryosphaeriales</taxon>
        <taxon>Saccharataceae</taxon>
        <taxon>Saccharata</taxon>
    </lineage>
</organism>
<feature type="region of interest" description="Disordered" evidence="1">
    <location>
        <begin position="216"/>
        <end position="297"/>
    </location>
</feature>
<gene>
    <name evidence="2" type="ORF">K490DRAFT_73621</name>
</gene>
<evidence type="ECO:0000256" key="1">
    <source>
        <dbReference type="SAM" id="MobiDB-lite"/>
    </source>
</evidence>
<dbReference type="Pfam" id="PF10446">
    <property type="entry name" value="DUF2457"/>
    <property type="match status" value="1"/>
</dbReference>
<feature type="region of interest" description="Disordered" evidence="1">
    <location>
        <begin position="180"/>
        <end position="202"/>
    </location>
</feature>
<feature type="region of interest" description="Disordered" evidence="1">
    <location>
        <begin position="1"/>
        <end position="129"/>
    </location>
</feature>
<feature type="compositionally biased region" description="Basic and acidic residues" evidence="1">
    <location>
        <begin position="464"/>
        <end position="474"/>
    </location>
</feature>
<feature type="compositionally biased region" description="Basic and acidic residues" evidence="1">
    <location>
        <begin position="273"/>
        <end position="291"/>
    </location>
</feature>
<dbReference type="InterPro" id="IPR018853">
    <property type="entry name" value="DUF2457"/>
</dbReference>
<reference evidence="2" key="1">
    <citation type="journal article" date="2020" name="Stud. Mycol.">
        <title>101 Dothideomycetes genomes: a test case for predicting lifestyles and emergence of pathogens.</title>
        <authorList>
            <person name="Haridas S."/>
            <person name="Albert R."/>
            <person name="Binder M."/>
            <person name="Bloem J."/>
            <person name="Labutti K."/>
            <person name="Salamov A."/>
            <person name="Andreopoulos B."/>
            <person name="Baker S."/>
            <person name="Barry K."/>
            <person name="Bills G."/>
            <person name="Bluhm B."/>
            <person name="Cannon C."/>
            <person name="Castanera R."/>
            <person name="Culley D."/>
            <person name="Daum C."/>
            <person name="Ezra D."/>
            <person name="Gonzalez J."/>
            <person name="Henrissat B."/>
            <person name="Kuo A."/>
            <person name="Liang C."/>
            <person name="Lipzen A."/>
            <person name="Lutzoni F."/>
            <person name="Magnuson J."/>
            <person name="Mondo S."/>
            <person name="Nolan M."/>
            <person name="Ohm R."/>
            <person name="Pangilinan J."/>
            <person name="Park H.-J."/>
            <person name="Ramirez L."/>
            <person name="Alfaro M."/>
            <person name="Sun H."/>
            <person name="Tritt A."/>
            <person name="Yoshinaga Y."/>
            <person name="Zwiers L.-H."/>
            <person name="Turgeon B."/>
            <person name="Goodwin S."/>
            <person name="Spatafora J."/>
            <person name="Crous P."/>
            <person name="Grigoriev I."/>
        </authorList>
    </citation>
    <scope>NUCLEOTIDE SEQUENCE</scope>
    <source>
        <strain evidence="2">CBS 121410</strain>
    </source>
</reference>
<evidence type="ECO:0000313" key="2">
    <source>
        <dbReference type="EMBL" id="KAF2087700.1"/>
    </source>
</evidence>